<accession>A0A7Y9G6M8</accession>
<dbReference type="AlphaFoldDB" id="A0A7Y9G6M8"/>
<keyword evidence="3" id="KW-1185">Reference proteome</keyword>
<evidence type="ECO:0000259" key="1">
    <source>
        <dbReference type="Pfam" id="PF12728"/>
    </source>
</evidence>
<reference evidence="2 3" key="1">
    <citation type="submission" date="2020-07" db="EMBL/GenBank/DDBJ databases">
        <title>Sequencing the genomes of 1000 actinobacteria strains.</title>
        <authorList>
            <person name="Klenk H.-P."/>
        </authorList>
    </citation>
    <scope>NUCLEOTIDE SEQUENCE [LARGE SCALE GENOMIC DNA]</scope>
    <source>
        <strain evidence="2 3">DSM 43461</strain>
    </source>
</reference>
<evidence type="ECO:0000313" key="2">
    <source>
        <dbReference type="EMBL" id="NYE10918.1"/>
    </source>
</evidence>
<dbReference type="SUPFAM" id="SSF46955">
    <property type="entry name" value="Putative DNA-binding domain"/>
    <property type="match status" value="1"/>
</dbReference>
<dbReference type="InterPro" id="IPR009061">
    <property type="entry name" value="DNA-bd_dom_put_sf"/>
</dbReference>
<evidence type="ECO:0000313" key="3">
    <source>
        <dbReference type="Proteomes" id="UP000591272"/>
    </source>
</evidence>
<name>A0A7Y9G6M8_9ACTN</name>
<dbReference type="InterPro" id="IPR036388">
    <property type="entry name" value="WH-like_DNA-bd_sf"/>
</dbReference>
<dbReference type="Gene3D" id="1.10.10.10">
    <property type="entry name" value="Winged helix-like DNA-binding domain superfamily/Winged helix DNA-binding domain"/>
    <property type="match status" value="1"/>
</dbReference>
<sequence>MNMSADPAVSSLPWDRTWSVKETSYYLGVPVATLHQWRYLGKGPKAARAGRHLRYLPADVLAWLREQQEAA</sequence>
<dbReference type="EMBL" id="JACCBT010000001">
    <property type="protein sequence ID" value="NYE10918.1"/>
    <property type="molecule type" value="Genomic_DNA"/>
</dbReference>
<proteinExistence type="predicted"/>
<protein>
    <submittedName>
        <fullName evidence="2">DNA-binding transcriptional MerR regulator</fullName>
    </submittedName>
</protein>
<keyword evidence="2" id="KW-0238">DNA-binding</keyword>
<organism evidence="2 3">
    <name type="scientific">Actinomadura citrea</name>
    <dbReference type="NCBI Taxonomy" id="46158"/>
    <lineage>
        <taxon>Bacteria</taxon>
        <taxon>Bacillati</taxon>
        <taxon>Actinomycetota</taxon>
        <taxon>Actinomycetes</taxon>
        <taxon>Streptosporangiales</taxon>
        <taxon>Thermomonosporaceae</taxon>
        <taxon>Actinomadura</taxon>
    </lineage>
</organism>
<gene>
    <name evidence="2" type="ORF">BJ999_001214</name>
</gene>
<dbReference type="Pfam" id="PF12728">
    <property type="entry name" value="HTH_17"/>
    <property type="match status" value="1"/>
</dbReference>
<dbReference type="Proteomes" id="UP000591272">
    <property type="component" value="Unassembled WGS sequence"/>
</dbReference>
<dbReference type="InterPro" id="IPR041657">
    <property type="entry name" value="HTH_17"/>
</dbReference>
<feature type="domain" description="Helix-turn-helix" evidence="1">
    <location>
        <begin position="19"/>
        <end position="67"/>
    </location>
</feature>
<comment type="caution">
    <text evidence="2">The sequence shown here is derived from an EMBL/GenBank/DDBJ whole genome shotgun (WGS) entry which is preliminary data.</text>
</comment>
<dbReference type="GO" id="GO:0003677">
    <property type="term" value="F:DNA binding"/>
    <property type="evidence" value="ECO:0007669"/>
    <property type="project" value="UniProtKB-KW"/>
</dbReference>